<dbReference type="EMBL" id="RBNI01012122">
    <property type="protein sequence ID" value="RUP42918.1"/>
    <property type="molecule type" value="Genomic_DNA"/>
</dbReference>
<comment type="caution">
    <text evidence="2">The sequence shown here is derived from an EMBL/GenBank/DDBJ whole genome shotgun (WGS) entry which is preliminary data.</text>
</comment>
<organism evidence="2 3">
    <name type="scientific">Jimgerdemannia flammicorona</name>
    <dbReference type="NCBI Taxonomy" id="994334"/>
    <lineage>
        <taxon>Eukaryota</taxon>
        <taxon>Fungi</taxon>
        <taxon>Fungi incertae sedis</taxon>
        <taxon>Mucoromycota</taxon>
        <taxon>Mucoromycotina</taxon>
        <taxon>Endogonomycetes</taxon>
        <taxon>Endogonales</taxon>
        <taxon>Endogonaceae</taxon>
        <taxon>Jimgerdemannia</taxon>
    </lineage>
</organism>
<reference evidence="2 3" key="1">
    <citation type="journal article" date="2018" name="New Phytol.">
        <title>Phylogenomics of Endogonaceae and evolution of mycorrhizas within Mucoromycota.</title>
        <authorList>
            <person name="Chang Y."/>
            <person name="Desiro A."/>
            <person name="Na H."/>
            <person name="Sandor L."/>
            <person name="Lipzen A."/>
            <person name="Clum A."/>
            <person name="Barry K."/>
            <person name="Grigoriev I.V."/>
            <person name="Martin F.M."/>
            <person name="Stajich J.E."/>
            <person name="Smith M.E."/>
            <person name="Bonito G."/>
            <person name="Spatafora J.W."/>
        </authorList>
    </citation>
    <scope>NUCLEOTIDE SEQUENCE [LARGE SCALE GENOMIC DNA]</scope>
    <source>
        <strain evidence="2 3">GMNB39</strain>
    </source>
</reference>
<evidence type="ECO:0000313" key="3">
    <source>
        <dbReference type="Proteomes" id="UP000268093"/>
    </source>
</evidence>
<evidence type="ECO:0000256" key="1">
    <source>
        <dbReference type="SAM" id="MobiDB-lite"/>
    </source>
</evidence>
<gene>
    <name evidence="2" type="ORF">BC936DRAFT_137909</name>
</gene>
<proteinExistence type="predicted"/>
<feature type="region of interest" description="Disordered" evidence="1">
    <location>
        <begin position="1"/>
        <end position="45"/>
    </location>
</feature>
<sequence>MVNDNEIQEEESDNENENDKSEDPAVELGLSDTLEEQQKEEEEEQGLIMLEINGINVRSRMEHWRKTSIYVPEIHKQECVFAVI</sequence>
<keyword evidence="3" id="KW-1185">Reference proteome</keyword>
<protein>
    <submittedName>
        <fullName evidence="2">Uncharacterized protein</fullName>
    </submittedName>
</protein>
<accession>A0A433CWF3</accession>
<dbReference type="AlphaFoldDB" id="A0A433CWF3"/>
<feature type="compositionally biased region" description="Acidic residues" evidence="1">
    <location>
        <begin position="33"/>
        <end position="45"/>
    </location>
</feature>
<evidence type="ECO:0000313" key="2">
    <source>
        <dbReference type="EMBL" id="RUP42918.1"/>
    </source>
</evidence>
<name>A0A433CWF3_9FUNG</name>
<feature type="compositionally biased region" description="Acidic residues" evidence="1">
    <location>
        <begin position="1"/>
        <end position="16"/>
    </location>
</feature>
<dbReference type="Proteomes" id="UP000268093">
    <property type="component" value="Unassembled WGS sequence"/>
</dbReference>